<gene>
    <name evidence="1" type="ORF">ACFQ4C_12475</name>
</gene>
<organism evidence="1 2">
    <name type="scientific">Larkinella insperata</name>
    <dbReference type="NCBI Taxonomy" id="332158"/>
    <lineage>
        <taxon>Bacteria</taxon>
        <taxon>Pseudomonadati</taxon>
        <taxon>Bacteroidota</taxon>
        <taxon>Cytophagia</taxon>
        <taxon>Cytophagales</taxon>
        <taxon>Spirosomataceae</taxon>
        <taxon>Larkinella</taxon>
    </lineage>
</organism>
<protein>
    <recommendedName>
        <fullName evidence="3">Replication initiation protein</fullName>
    </recommendedName>
</protein>
<accession>A0ABW3QAV8</accession>
<reference evidence="2" key="1">
    <citation type="journal article" date="2019" name="Int. J. Syst. Evol. Microbiol.">
        <title>The Global Catalogue of Microorganisms (GCM) 10K type strain sequencing project: providing services to taxonomists for standard genome sequencing and annotation.</title>
        <authorList>
            <consortium name="The Broad Institute Genomics Platform"/>
            <consortium name="The Broad Institute Genome Sequencing Center for Infectious Disease"/>
            <person name="Wu L."/>
            <person name="Ma J."/>
        </authorList>
    </citation>
    <scope>NUCLEOTIDE SEQUENCE [LARGE SCALE GENOMIC DNA]</scope>
    <source>
        <strain evidence="2">CCUG 55608</strain>
    </source>
</reference>
<keyword evidence="2" id="KW-1185">Reference proteome</keyword>
<evidence type="ECO:0000313" key="1">
    <source>
        <dbReference type="EMBL" id="MFD1141933.1"/>
    </source>
</evidence>
<dbReference type="EMBL" id="JBHTLP010000008">
    <property type="protein sequence ID" value="MFD1141933.1"/>
    <property type="molecule type" value="Genomic_DNA"/>
</dbReference>
<proteinExistence type="predicted"/>
<evidence type="ECO:0000313" key="2">
    <source>
        <dbReference type="Proteomes" id="UP001597116"/>
    </source>
</evidence>
<name>A0ABW3QAV8_9BACT</name>
<dbReference type="Proteomes" id="UP001597116">
    <property type="component" value="Unassembled WGS sequence"/>
</dbReference>
<sequence length="322" mass="37339">MAHERLTFALPINEKTGEILNLPRRDKDLGILFALIPRKMGGYRVEIKGSLHKFYSESQNRAPLGNSNDFTVYNLLTALELLVKDYKINPFSSKLNNLEFGVNVLLPFPVNKILKSLVTYKNLPFTRDTRSRTLYYQCQMQCYIIKLYDKGHQYGSDASILRVEIKVLKMSYLKGRGIQLVTLADLLTVNNFRLLGALLVDTFDKILFDDSTINAADLTVKERNIYQNGRNPKFWIMPDDLTATQAGAHRQRLHRAKKEFRDLLERHSQGRNLQTLVSELIDQKWKQLTTINEELLNCINERKISWKTLRNIEILEISEFSV</sequence>
<comment type="caution">
    <text evidence="1">The sequence shown here is derived from an EMBL/GenBank/DDBJ whole genome shotgun (WGS) entry which is preliminary data.</text>
</comment>
<evidence type="ECO:0008006" key="3">
    <source>
        <dbReference type="Google" id="ProtNLM"/>
    </source>
</evidence>
<dbReference type="RefSeq" id="WP_265992439.1">
    <property type="nucleotide sequence ID" value="NZ_CP110973.1"/>
</dbReference>